<accession>A0A0D1WH01</accession>
<evidence type="ECO:0000256" key="3">
    <source>
        <dbReference type="ARBA" id="ARBA00024226"/>
    </source>
</evidence>
<dbReference type="InterPro" id="IPR016161">
    <property type="entry name" value="Ald_DH/histidinol_DH"/>
</dbReference>
<dbReference type="RefSeq" id="XP_016219634.1">
    <property type="nucleotide sequence ID" value="XM_016374090.1"/>
</dbReference>
<name>A0A0D1WH01_EXOME</name>
<dbReference type="InterPro" id="IPR015590">
    <property type="entry name" value="Aldehyde_DH_dom"/>
</dbReference>
<dbReference type="Gene3D" id="3.40.605.10">
    <property type="entry name" value="Aldehyde Dehydrogenase, Chain A, domain 1"/>
    <property type="match status" value="1"/>
</dbReference>
<feature type="domain" description="Aldehyde dehydrogenase" evidence="7">
    <location>
        <begin position="20"/>
        <end position="475"/>
    </location>
</feature>
<dbReference type="InterPro" id="IPR016160">
    <property type="entry name" value="Ald_DH_CS_CYS"/>
</dbReference>
<evidence type="ECO:0000256" key="5">
    <source>
        <dbReference type="PROSITE-ProRule" id="PRU10007"/>
    </source>
</evidence>
<organism evidence="8 9">
    <name type="scientific">Exophiala mesophila</name>
    <name type="common">Black yeast-like fungus</name>
    <dbReference type="NCBI Taxonomy" id="212818"/>
    <lineage>
        <taxon>Eukaryota</taxon>
        <taxon>Fungi</taxon>
        <taxon>Dikarya</taxon>
        <taxon>Ascomycota</taxon>
        <taxon>Pezizomycotina</taxon>
        <taxon>Eurotiomycetes</taxon>
        <taxon>Chaetothyriomycetidae</taxon>
        <taxon>Chaetothyriales</taxon>
        <taxon>Herpotrichiellaceae</taxon>
        <taxon>Exophiala</taxon>
    </lineage>
</organism>
<proteinExistence type="inferred from homology"/>
<evidence type="ECO:0000313" key="8">
    <source>
        <dbReference type="EMBL" id="KIV88060.1"/>
    </source>
</evidence>
<dbReference type="EC" id="1.2.1.3" evidence="3"/>
<dbReference type="InterPro" id="IPR016162">
    <property type="entry name" value="Ald_DH_N"/>
</dbReference>
<dbReference type="OrthoDB" id="310895at2759"/>
<evidence type="ECO:0000259" key="7">
    <source>
        <dbReference type="Pfam" id="PF00171"/>
    </source>
</evidence>
<evidence type="ECO:0000256" key="1">
    <source>
        <dbReference type="ARBA" id="ARBA00009986"/>
    </source>
</evidence>
<dbReference type="VEuPathDB" id="FungiDB:PV10_08990"/>
<feature type="active site" evidence="5">
    <location>
        <position position="248"/>
    </location>
</feature>
<dbReference type="InterPro" id="IPR029510">
    <property type="entry name" value="Ald_DH_CS_GLU"/>
</dbReference>
<dbReference type="EMBL" id="KN847526">
    <property type="protein sequence ID" value="KIV88060.1"/>
    <property type="molecule type" value="Genomic_DNA"/>
</dbReference>
<keyword evidence="9" id="KW-1185">Reference proteome</keyword>
<dbReference type="PROSITE" id="PS00070">
    <property type="entry name" value="ALDEHYDE_DEHYDR_CYS"/>
    <property type="match status" value="1"/>
</dbReference>
<evidence type="ECO:0000256" key="2">
    <source>
        <dbReference type="ARBA" id="ARBA00023002"/>
    </source>
</evidence>
<gene>
    <name evidence="8" type="ORF">PV10_08990</name>
</gene>
<keyword evidence="2 6" id="KW-0560">Oxidoreductase</keyword>
<dbReference type="OMA" id="MAMNAPF"/>
<dbReference type="STRING" id="212818.A0A0D1WH01"/>
<dbReference type="InterPro" id="IPR016163">
    <property type="entry name" value="Ald_DH_C"/>
</dbReference>
<dbReference type="FunFam" id="3.40.309.10:FF:000012">
    <property type="entry name" value="Betaine aldehyde dehydrogenase"/>
    <property type="match status" value="1"/>
</dbReference>
<dbReference type="PANTHER" id="PTHR11699">
    <property type="entry name" value="ALDEHYDE DEHYDROGENASE-RELATED"/>
    <property type="match status" value="1"/>
</dbReference>
<dbReference type="GeneID" id="27326835"/>
<evidence type="ECO:0000313" key="9">
    <source>
        <dbReference type="Proteomes" id="UP000054302"/>
    </source>
</evidence>
<comment type="similarity">
    <text evidence="1 6">Belongs to the aldehyde dehydrogenase family.</text>
</comment>
<dbReference type="GO" id="GO:0004029">
    <property type="term" value="F:aldehyde dehydrogenase (NAD+) activity"/>
    <property type="evidence" value="ECO:0007669"/>
    <property type="project" value="UniProtKB-EC"/>
</dbReference>
<sequence>MASKFATVTYCPLSSKDPKDRFAVYNPATGHEITTIQGAGLSEVEAAVAIAQDAFDNDWRHRSPRERAFLLNKAADHLAAHMGELCQLLSLENGKPVSQAAEIDVPALVHIFRYFASLIDKLPLDFHDEGAIYANIVREPYGVVAGIIPFNWPPIHVGGKGAPALAAGNTVIIKPGDQAPLTAMRIIELLQEVLPKGVIQAIPSVGLDVPQALVTHPQVKKISFTGSTKAGAAVSKLAADGIKPLSLELGGKNALIIFDDADLDLAVRCALDGAFFNQGEACTASSRLLVQSGIHDAFVSKMAAAVPRLKVGDGARPETHVGPLVSKVHQQRVLEYIQIGLDEGAEMKAQAALPDDPALKDGYFVQPTLFTKVTRTMRIAREEIFGPVVTVTPFESYEEAVSITNESEYGLFCGVFTKDTTRALRLARDVDVGVVLINNYNRGVMGTPFGGAKHSGYGREHCLETLHEYSRPKNIRMPSGRGVIGGWSKVHELVVEEPATNGVK</sequence>
<dbReference type="Gene3D" id="3.40.309.10">
    <property type="entry name" value="Aldehyde Dehydrogenase, Chain A, domain 2"/>
    <property type="match status" value="1"/>
</dbReference>
<dbReference type="SUPFAM" id="SSF53720">
    <property type="entry name" value="ALDH-like"/>
    <property type="match status" value="1"/>
</dbReference>
<dbReference type="FunFam" id="3.40.605.10:FF:000007">
    <property type="entry name" value="NAD/NADP-dependent betaine aldehyde dehydrogenase"/>
    <property type="match status" value="1"/>
</dbReference>
<dbReference type="AlphaFoldDB" id="A0A0D1WH01"/>
<evidence type="ECO:0000256" key="4">
    <source>
        <dbReference type="ARBA" id="ARBA00049194"/>
    </source>
</evidence>
<dbReference type="Proteomes" id="UP000054302">
    <property type="component" value="Unassembled WGS sequence"/>
</dbReference>
<evidence type="ECO:0000256" key="6">
    <source>
        <dbReference type="RuleBase" id="RU003345"/>
    </source>
</evidence>
<protein>
    <recommendedName>
        <fullName evidence="3">aldehyde dehydrogenase (NAD(+))</fullName>
        <ecNumber evidence="3">1.2.1.3</ecNumber>
    </recommendedName>
</protein>
<reference evidence="8 9" key="1">
    <citation type="submission" date="2015-01" db="EMBL/GenBank/DDBJ databases">
        <title>The Genome Sequence of Exophiala mesophila CBS40295.</title>
        <authorList>
            <consortium name="The Broad Institute Genomics Platform"/>
            <person name="Cuomo C."/>
            <person name="de Hoog S."/>
            <person name="Gorbushina A."/>
            <person name="Stielow B."/>
            <person name="Teixiera M."/>
            <person name="Abouelleil A."/>
            <person name="Chapman S.B."/>
            <person name="Priest M."/>
            <person name="Young S.K."/>
            <person name="Wortman J."/>
            <person name="Nusbaum C."/>
            <person name="Birren B."/>
        </authorList>
    </citation>
    <scope>NUCLEOTIDE SEQUENCE [LARGE SCALE GENOMIC DNA]</scope>
    <source>
        <strain evidence="8 9">CBS 40295</strain>
    </source>
</reference>
<dbReference type="PROSITE" id="PS00687">
    <property type="entry name" value="ALDEHYDE_DEHYDR_GLU"/>
    <property type="match status" value="1"/>
</dbReference>
<dbReference type="Pfam" id="PF00171">
    <property type="entry name" value="Aldedh"/>
    <property type="match status" value="1"/>
</dbReference>
<dbReference type="HOGENOM" id="CLU_005391_0_2_1"/>
<comment type="catalytic activity">
    <reaction evidence="4">
        <text>an aldehyde + NAD(+) + H2O = a carboxylate + NADH + 2 H(+)</text>
        <dbReference type="Rhea" id="RHEA:16185"/>
        <dbReference type="ChEBI" id="CHEBI:15377"/>
        <dbReference type="ChEBI" id="CHEBI:15378"/>
        <dbReference type="ChEBI" id="CHEBI:17478"/>
        <dbReference type="ChEBI" id="CHEBI:29067"/>
        <dbReference type="ChEBI" id="CHEBI:57540"/>
        <dbReference type="ChEBI" id="CHEBI:57945"/>
        <dbReference type="EC" id="1.2.1.3"/>
    </reaction>
</comment>